<feature type="region of interest" description="Disordered" evidence="1">
    <location>
        <begin position="441"/>
        <end position="463"/>
    </location>
</feature>
<dbReference type="EMBL" id="CAJVPS010000006">
    <property type="protein sequence ID" value="CAG8439067.1"/>
    <property type="molecule type" value="Genomic_DNA"/>
</dbReference>
<evidence type="ECO:0000313" key="2">
    <source>
        <dbReference type="EMBL" id="CAG8439067.1"/>
    </source>
</evidence>
<feature type="region of interest" description="Disordered" evidence="1">
    <location>
        <begin position="324"/>
        <end position="374"/>
    </location>
</feature>
<dbReference type="AlphaFoldDB" id="A0A9N8V269"/>
<feature type="compositionally biased region" description="Polar residues" evidence="1">
    <location>
        <begin position="276"/>
        <end position="293"/>
    </location>
</feature>
<feature type="compositionally biased region" description="Low complexity" evidence="1">
    <location>
        <begin position="324"/>
        <end position="338"/>
    </location>
</feature>
<protein>
    <submittedName>
        <fullName evidence="2">5779_t:CDS:1</fullName>
    </submittedName>
</protein>
<keyword evidence="3" id="KW-1185">Reference proteome</keyword>
<evidence type="ECO:0000256" key="1">
    <source>
        <dbReference type="SAM" id="MobiDB-lite"/>
    </source>
</evidence>
<comment type="caution">
    <text evidence="2">The sequence shown here is derived from an EMBL/GenBank/DDBJ whole genome shotgun (WGS) entry which is preliminary data.</text>
</comment>
<evidence type="ECO:0000313" key="3">
    <source>
        <dbReference type="Proteomes" id="UP000789508"/>
    </source>
</evidence>
<accession>A0A9N8V269</accession>
<dbReference type="OrthoDB" id="2434068at2759"/>
<reference evidence="2" key="1">
    <citation type="submission" date="2021-06" db="EMBL/GenBank/DDBJ databases">
        <authorList>
            <person name="Kallberg Y."/>
            <person name="Tangrot J."/>
            <person name="Rosling A."/>
        </authorList>
    </citation>
    <scope>NUCLEOTIDE SEQUENCE</scope>
    <source>
        <strain evidence="2">FL130A</strain>
    </source>
</reference>
<dbReference type="Proteomes" id="UP000789508">
    <property type="component" value="Unassembled WGS sequence"/>
</dbReference>
<feature type="region of interest" description="Disordered" evidence="1">
    <location>
        <begin position="273"/>
        <end position="294"/>
    </location>
</feature>
<gene>
    <name evidence="2" type="ORF">ALEPTO_LOCUS146</name>
</gene>
<feature type="compositionally biased region" description="Low complexity" evidence="1">
    <location>
        <begin position="448"/>
        <end position="461"/>
    </location>
</feature>
<sequence>MLCHQILPTRKAQLTPATNPHPLLTLPLIRTESVRSSYSSFRHKRNRGDNKRRNASKKIYINNKFRNLWIKLRTSAAGTSEDATTTTSITQIQSSPFNASSKKVTSVLKFSRHIRKNSVDDESQRDQISGSRIVVVDDINEENILGVKSAAFFESNLEDYETDGSVLVREEKEKTKEEIDIVKNINHTGSVTSTSSSTSRVIIPENWNINQEVSLIERLATSPRRSSEPEILLKKGRFTIVRESIDDKKFLSSPLASSCYNSNDNARIPKTIGPSAFTSSSTNAQTPIKSTSLPEPLQSKKLCEDLLIRPVKSHTKLITKNEIPKSYPTSSSFSSPSPKMLEHCNRKTQKPSSLVNINTPRSHSPQFAPIVNNDNKNTYNYTSNKQKLMQTQNKLRPSSLNQQQYMQKANPKLPHLLLSRPSSCPSSLPDKTTTMTVNTQSGRVFEVGNSSSSQSSTGSSNSKRRIFLVETFE</sequence>
<proteinExistence type="predicted"/>
<feature type="compositionally biased region" description="Polar residues" evidence="1">
    <location>
        <begin position="350"/>
        <end position="365"/>
    </location>
</feature>
<organism evidence="2 3">
    <name type="scientific">Ambispora leptoticha</name>
    <dbReference type="NCBI Taxonomy" id="144679"/>
    <lineage>
        <taxon>Eukaryota</taxon>
        <taxon>Fungi</taxon>
        <taxon>Fungi incertae sedis</taxon>
        <taxon>Mucoromycota</taxon>
        <taxon>Glomeromycotina</taxon>
        <taxon>Glomeromycetes</taxon>
        <taxon>Archaeosporales</taxon>
        <taxon>Ambisporaceae</taxon>
        <taxon>Ambispora</taxon>
    </lineage>
</organism>
<name>A0A9N8V269_9GLOM</name>